<protein>
    <recommendedName>
        <fullName evidence="3">YkuD domain-containing protein</fullName>
    </recommendedName>
</protein>
<dbReference type="EMBL" id="MHIL01000007">
    <property type="protein sequence ID" value="OGY52226.1"/>
    <property type="molecule type" value="Genomic_DNA"/>
</dbReference>
<proteinExistence type="predicted"/>
<accession>A0A1G1YK82</accession>
<organism evidence="1 2">
    <name type="scientific">Candidatus Buchananbacteria bacterium RIFCSPHIGHO2_02_FULL_56_16</name>
    <dbReference type="NCBI Taxonomy" id="1797542"/>
    <lineage>
        <taxon>Bacteria</taxon>
        <taxon>Candidatus Buchananiibacteriota</taxon>
    </lineage>
</organism>
<evidence type="ECO:0000313" key="2">
    <source>
        <dbReference type="Proteomes" id="UP000177310"/>
    </source>
</evidence>
<comment type="caution">
    <text evidence="1">The sequence shown here is derived from an EMBL/GenBank/DDBJ whole genome shotgun (WGS) entry which is preliminary data.</text>
</comment>
<gene>
    <name evidence="1" type="ORF">A3J59_04420</name>
</gene>
<sequence>MTPCGVFTNAVTSVGYRALGTKNAKGWRGLGEKGSRVWDFGWQWTEHYVRKQRDDRQIRLLLHATDPVQGESRLGRPDSKGCVRISAKLNAFLDRFGILDADFEAAGETFAWLLHPDRQPVSHAGRYLIVGDSTRQPVRQLVAQASTP</sequence>
<evidence type="ECO:0000313" key="1">
    <source>
        <dbReference type="EMBL" id="OGY52226.1"/>
    </source>
</evidence>
<dbReference type="Proteomes" id="UP000177310">
    <property type="component" value="Unassembled WGS sequence"/>
</dbReference>
<reference evidence="1 2" key="1">
    <citation type="journal article" date="2016" name="Nat. Commun.">
        <title>Thousands of microbial genomes shed light on interconnected biogeochemical processes in an aquifer system.</title>
        <authorList>
            <person name="Anantharaman K."/>
            <person name="Brown C.T."/>
            <person name="Hug L.A."/>
            <person name="Sharon I."/>
            <person name="Castelle C.J."/>
            <person name="Probst A.J."/>
            <person name="Thomas B.C."/>
            <person name="Singh A."/>
            <person name="Wilkins M.J."/>
            <person name="Karaoz U."/>
            <person name="Brodie E.L."/>
            <person name="Williams K.H."/>
            <person name="Hubbard S.S."/>
            <person name="Banfield J.F."/>
        </authorList>
    </citation>
    <scope>NUCLEOTIDE SEQUENCE [LARGE SCALE GENOMIC DNA]</scope>
</reference>
<name>A0A1G1YK82_9BACT</name>
<evidence type="ECO:0008006" key="3">
    <source>
        <dbReference type="Google" id="ProtNLM"/>
    </source>
</evidence>
<dbReference type="STRING" id="1797542.A3J59_04420"/>
<dbReference type="AlphaFoldDB" id="A0A1G1YK82"/>